<dbReference type="AlphaFoldDB" id="A0AA41VG02"/>
<dbReference type="InterPro" id="IPR005135">
    <property type="entry name" value="Endo/exonuclease/phosphatase"/>
</dbReference>
<feature type="binding site" evidence="10">
    <location>
        <position position="200"/>
    </location>
    <ligand>
        <name>Mg(2+)</name>
        <dbReference type="ChEBI" id="CHEBI:18420"/>
        <label>1</label>
    </ligand>
</feature>
<feature type="binding site" evidence="10">
    <location>
        <position position="328"/>
    </location>
    <ligand>
        <name>Mg(2+)</name>
        <dbReference type="ChEBI" id="CHEBI:18420"/>
        <label>1</label>
    </ligand>
</feature>
<feature type="binding site" evidence="10">
    <location>
        <position position="329"/>
    </location>
    <ligand>
        <name>Mg(2+)</name>
        <dbReference type="ChEBI" id="CHEBI:18420"/>
        <label>1</label>
    </ligand>
</feature>
<evidence type="ECO:0000256" key="5">
    <source>
        <dbReference type="ARBA" id="ARBA00022801"/>
    </source>
</evidence>
<evidence type="ECO:0000256" key="9">
    <source>
        <dbReference type="PIRSR" id="PIRSR604808-1"/>
    </source>
</evidence>
<evidence type="ECO:0000256" key="7">
    <source>
        <dbReference type="ARBA" id="ARBA00022842"/>
    </source>
</evidence>
<feature type="domain" description="GRF-type" evidence="14">
    <location>
        <begin position="584"/>
        <end position="633"/>
    </location>
</feature>
<protein>
    <recommendedName>
        <fullName evidence="2">DNA-(apurinic or apyrimidinic site) endonuclease 2</fullName>
    </recommendedName>
</protein>
<evidence type="ECO:0000313" key="15">
    <source>
        <dbReference type="EMBL" id="MCL7040584.1"/>
    </source>
</evidence>
<feature type="active site" evidence="9">
    <location>
        <position position="157"/>
    </location>
</feature>
<dbReference type="EMBL" id="JAJJMA010214229">
    <property type="protein sequence ID" value="MCL7040584.1"/>
    <property type="molecule type" value="Genomic_DNA"/>
</dbReference>
<dbReference type="PANTHER" id="PTHR22748">
    <property type="entry name" value="AP ENDONUCLEASE"/>
    <property type="match status" value="1"/>
</dbReference>
<evidence type="ECO:0000256" key="11">
    <source>
        <dbReference type="PIRSR" id="PIRSR604808-3"/>
    </source>
</evidence>
<feature type="binding site" evidence="10">
    <location>
        <position position="198"/>
    </location>
    <ligand>
        <name>Mg(2+)</name>
        <dbReference type="ChEBI" id="CHEBI:18420"/>
        <label>1</label>
    </ligand>
</feature>
<evidence type="ECO:0000256" key="13">
    <source>
        <dbReference type="SAM" id="MobiDB-lite"/>
    </source>
</evidence>
<dbReference type="GO" id="GO:0003906">
    <property type="term" value="F:DNA-(apurinic or apyrimidinic site) endonuclease activity"/>
    <property type="evidence" value="ECO:0007669"/>
    <property type="project" value="TreeGrafter"/>
</dbReference>
<dbReference type="Gene3D" id="3.60.10.10">
    <property type="entry name" value="Endonuclease/exonuclease/phosphatase"/>
    <property type="match status" value="1"/>
</dbReference>
<feature type="binding site" evidence="10">
    <location>
        <position position="7"/>
    </location>
    <ligand>
        <name>Mg(2+)</name>
        <dbReference type="ChEBI" id="CHEBI:18420"/>
        <label>1</label>
    </ligand>
</feature>
<feature type="active site" description="Proton donor/acceptor" evidence="9">
    <location>
        <position position="198"/>
    </location>
</feature>
<dbReference type="InterPro" id="IPR010666">
    <property type="entry name" value="Znf_GRF"/>
</dbReference>
<dbReference type="GO" id="GO:0005634">
    <property type="term" value="C:nucleus"/>
    <property type="evidence" value="ECO:0007669"/>
    <property type="project" value="TreeGrafter"/>
</dbReference>
<name>A0AA41VG02_PAPNU</name>
<gene>
    <name evidence="15" type="ORF">MKW94_007876</name>
</gene>
<dbReference type="PANTHER" id="PTHR22748:SF4">
    <property type="entry name" value="DNA-(APURINIC OR APYRIMIDINIC SITE) ENDONUCLEASE 2"/>
    <property type="match status" value="1"/>
</dbReference>
<dbReference type="SUPFAM" id="SSF56219">
    <property type="entry name" value="DNase I-like"/>
    <property type="match status" value="1"/>
</dbReference>
<dbReference type="Proteomes" id="UP001177140">
    <property type="component" value="Unassembled WGS sequence"/>
</dbReference>
<evidence type="ECO:0000259" key="14">
    <source>
        <dbReference type="PROSITE" id="PS51999"/>
    </source>
</evidence>
<keyword evidence="4 12" id="KW-0863">Zinc-finger</keyword>
<feature type="binding site" evidence="10">
    <location>
        <position position="37"/>
    </location>
    <ligand>
        <name>Mg(2+)</name>
        <dbReference type="ChEBI" id="CHEBI:18420"/>
        <label>1</label>
    </ligand>
</feature>
<evidence type="ECO:0000256" key="10">
    <source>
        <dbReference type="PIRSR" id="PIRSR604808-2"/>
    </source>
</evidence>
<evidence type="ECO:0000256" key="6">
    <source>
        <dbReference type="ARBA" id="ARBA00022833"/>
    </source>
</evidence>
<keyword evidence="3 10" id="KW-0479">Metal-binding</keyword>
<evidence type="ECO:0000256" key="2">
    <source>
        <dbReference type="ARBA" id="ARBA00013541"/>
    </source>
</evidence>
<keyword evidence="7 10" id="KW-0460">Magnesium</keyword>
<keyword evidence="8" id="KW-0539">Nucleus</keyword>
<reference evidence="15" key="1">
    <citation type="submission" date="2022-03" db="EMBL/GenBank/DDBJ databases">
        <title>A functionally conserved STORR gene fusion in Papaver species that diverged 16.8 million years ago.</title>
        <authorList>
            <person name="Catania T."/>
        </authorList>
    </citation>
    <scope>NUCLEOTIDE SEQUENCE</scope>
    <source>
        <strain evidence="15">S-191538</strain>
    </source>
</reference>
<keyword evidence="5" id="KW-0378">Hydrolase</keyword>
<keyword evidence="6" id="KW-0862">Zinc</keyword>
<evidence type="ECO:0000256" key="12">
    <source>
        <dbReference type="PROSITE-ProRule" id="PRU01343"/>
    </source>
</evidence>
<evidence type="ECO:0000256" key="3">
    <source>
        <dbReference type="ARBA" id="ARBA00022723"/>
    </source>
</evidence>
<accession>A0AA41VG02</accession>
<proteinExistence type="inferred from homology"/>
<dbReference type="GO" id="GO:0008270">
    <property type="term" value="F:zinc ion binding"/>
    <property type="evidence" value="ECO:0007669"/>
    <property type="project" value="UniProtKB-KW"/>
</dbReference>
<comment type="caution">
    <text evidence="15">The sequence shown here is derived from an EMBL/GenBank/DDBJ whole genome shotgun (WGS) entry which is preliminary data.</text>
</comment>
<feature type="site" description="Transition state stabilizer" evidence="11">
    <location>
        <position position="200"/>
    </location>
</feature>
<dbReference type="GO" id="GO:0006284">
    <property type="term" value="P:base-excision repair"/>
    <property type="evidence" value="ECO:0007669"/>
    <property type="project" value="TreeGrafter"/>
</dbReference>
<dbReference type="Pfam" id="PF03372">
    <property type="entry name" value="Exo_endo_phos"/>
    <property type="match status" value="1"/>
</dbReference>
<feature type="compositionally biased region" description="Polar residues" evidence="13">
    <location>
        <begin position="449"/>
        <end position="464"/>
    </location>
</feature>
<evidence type="ECO:0000256" key="4">
    <source>
        <dbReference type="ARBA" id="ARBA00022771"/>
    </source>
</evidence>
<dbReference type="PROSITE" id="PS51435">
    <property type="entry name" value="AP_NUCLEASE_F1_4"/>
    <property type="match status" value="1"/>
</dbReference>
<evidence type="ECO:0000256" key="1">
    <source>
        <dbReference type="ARBA" id="ARBA00007092"/>
    </source>
</evidence>
<dbReference type="GO" id="GO:0008081">
    <property type="term" value="F:phosphoric diester hydrolase activity"/>
    <property type="evidence" value="ECO:0007669"/>
    <property type="project" value="TreeGrafter"/>
</dbReference>
<feature type="site" description="Important for catalytic activity" evidence="11">
    <location>
        <position position="269"/>
    </location>
</feature>
<dbReference type="GO" id="GO:0008311">
    <property type="term" value="F:double-stranded DNA 3'-5' DNA exonuclease activity"/>
    <property type="evidence" value="ECO:0007669"/>
    <property type="project" value="TreeGrafter"/>
</dbReference>
<evidence type="ECO:0000313" key="16">
    <source>
        <dbReference type="Proteomes" id="UP001177140"/>
    </source>
</evidence>
<dbReference type="InterPro" id="IPR004808">
    <property type="entry name" value="AP_endonuc_1"/>
</dbReference>
<evidence type="ECO:0000256" key="8">
    <source>
        <dbReference type="ARBA" id="ARBA00023242"/>
    </source>
</evidence>
<keyword evidence="16" id="KW-1185">Reference proteome</keyword>
<feature type="site" description="Interaction with DNA substrate" evidence="11">
    <location>
        <position position="329"/>
    </location>
</feature>
<feature type="region of interest" description="Disordered" evidence="13">
    <location>
        <begin position="448"/>
        <end position="475"/>
    </location>
</feature>
<dbReference type="FunFam" id="3.60.10.10:FF:000042">
    <property type="entry name" value="DNA-(apurinic or apyrimidinic site) lyase"/>
    <property type="match status" value="1"/>
</dbReference>
<dbReference type="Pfam" id="PF06839">
    <property type="entry name" value="Zn_ribbon_GRF"/>
    <property type="match status" value="1"/>
</dbReference>
<sequence length="639" mass="70824">MKIVTYNINGLRPRISQHGSLLKLLNSLQADIICFQETKLSREEFTADLVMAEGYESFFSCTSTTGIGRTGYSGVATFCRVDSAFSSKEVALPVGAEEGFTGLLEQLRNRSSTMKKDCTLELPAELEGIAKDELLEVDSEGRCVITDHGHFVLFNIYGPRADHDDKERTQFKLTFYKILQKRWEALLCQGKRVFIVGDLNIAPYAIDRCDADPKFEENQFRKWLRSLLVENGGPFFDAFRSKHPDRAESYTCWSTATGAEQFNYGSRIDHILVAGPCLHQEHKLEGHSVMECHVTECDIMTQFKRWKPENVSSHRWKGGRNVKLEGSDHAPVYIGLSVLPDLPEHNTPSLAARYVPRIRGLQQTIVTLLSKRQVAAGLKNHGVSLLSYDSVGMQSCGNNSKRLLDDCSLSGSMSIGNLPTSNQKCDDISPSISKHMGDTSVEAEEETASGGTWTKLNPLTPNKMKTSKKARVGNSSQRTLGSYFQKTPNLSVGVDRTRSDILHAQEDATVDRNTVGQNGSCFLIKEGNNGTPVDNDCNSQLNLSPSVTAVDACSSSQKEKSDVALCEWQRIQQLMDKHKQVPLCKGHKEPCVARVVKKPGPNLGRKFYVCCRAEGPSSNPETNCGYFEWAASKSGKKGR</sequence>
<dbReference type="InterPro" id="IPR036691">
    <property type="entry name" value="Endo/exonu/phosph_ase_sf"/>
</dbReference>
<dbReference type="PROSITE" id="PS51999">
    <property type="entry name" value="ZF_GRF"/>
    <property type="match status" value="1"/>
</dbReference>
<feature type="active site" description="Proton acceptor" evidence="9">
    <location>
        <position position="329"/>
    </location>
</feature>
<keyword evidence="10" id="KW-0464">Manganese</keyword>
<comment type="cofactor">
    <cofactor evidence="10">
        <name>Mg(2+)</name>
        <dbReference type="ChEBI" id="CHEBI:18420"/>
    </cofactor>
    <cofactor evidence="10">
        <name>Mn(2+)</name>
        <dbReference type="ChEBI" id="CHEBI:29035"/>
    </cofactor>
    <text evidence="10">Probably binds two magnesium or manganese ions per subunit.</text>
</comment>
<comment type="similarity">
    <text evidence="1">Belongs to the DNA repair enzymes AP/ExoA family.</text>
</comment>
<organism evidence="15 16">
    <name type="scientific">Papaver nudicaule</name>
    <name type="common">Iceland poppy</name>
    <dbReference type="NCBI Taxonomy" id="74823"/>
    <lineage>
        <taxon>Eukaryota</taxon>
        <taxon>Viridiplantae</taxon>
        <taxon>Streptophyta</taxon>
        <taxon>Embryophyta</taxon>
        <taxon>Tracheophyta</taxon>
        <taxon>Spermatophyta</taxon>
        <taxon>Magnoliopsida</taxon>
        <taxon>Ranunculales</taxon>
        <taxon>Papaveraceae</taxon>
        <taxon>Papaveroideae</taxon>
        <taxon>Papaver</taxon>
    </lineage>
</organism>